<accession>A0A4S2N2H6</accession>
<comment type="similarity">
    <text evidence="2">Belongs to the FUN14 family.</text>
</comment>
<evidence type="ECO:0000256" key="4">
    <source>
        <dbReference type="ARBA" id="ARBA00022989"/>
    </source>
</evidence>
<dbReference type="Pfam" id="PF04930">
    <property type="entry name" value="FUN14"/>
    <property type="match status" value="1"/>
</dbReference>
<evidence type="ECO:0000313" key="7">
    <source>
        <dbReference type="EMBL" id="TGZ83320.1"/>
    </source>
</evidence>
<dbReference type="PANTHER" id="PTHR21346">
    <property type="entry name" value="FUN14 DOMAIN CONTAINING"/>
    <property type="match status" value="1"/>
</dbReference>
<dbReference type="Proteomes" id="UP000298138">
    <property type="component" value="Unassembled WGS sequence"/>
</dbReference>
<feature type="transmembrane region" description="Helical" evidence="6">
    <location>
        <begin position="108"/>
        <end position="128"/>
    </location>
</feature>
<dbReference type="AlphaFoldDB" id="A0A4S2N2H6"/>
<sequence length="170" mass="18489">MATHRLLFPTLGLVGASFGAYTAFTSLPPLHTSPLLHSAFPSTLHHADYTSSFLPFIPWARRTTPSKPMAPPPPQDLRGFSPIVYRQVSTGSFLGVALGLLVSRFGKVFAIIAGAGLVLVEVLARQGIEVIPWDKVKGWVDEVEVRRMVTENMAFKIAFCASFGIAVFFA</sequence>
<feature type="transmembrane region" description="Helical" evidence="6">
    <location>
        <begin position="148"/>
        <end position="169"/>
    </location>
</feature>
<protein>
    <recommendedName>
        <fullName evidence="9">FUN14-domain-containing protein</fullName>
    </recommendedName>
</protein>
<name>A0A4S2N2H6_9PEZI</name>
<dbReference type="PANTHER" id="PTHR21346:SF0">
    <property type="entry name" value="RE45833P"/>
    <property type="match status" value="1"/>
</dbReference>
<dbReference type="InterPro" id="IPR007014">
    <property type="entry name" value="FUN14"/>
</dbReference>
<gene>
    <name evidence="7" type="ORF">EX30DRAFT_317432</name>
</gene>
<proteinExistence type="inferred from homology"/>
<evidence type="ECO:0000256" key="1">
    <source>
        <dbReference type="ARBA" id="ARBA00004370"/>
    </source>
</evidence>
<keyword evidence="4 6" id="KW-1133">Transmembrane helix</keyword>
<keyword evidence="8" id="KW-1185">Reference proteome</keyword>
<dbReference type="EMBL" id="ML220114">
    <property type="protein sequence ID" value="TGZ83320.1"/>
    <property type="molecule type" value="Genomic_DNA"/>
</dbReference>
<dbReference type="GO" id="GO:0000422">
    <property type="term" value="P:autophagy of mitochondrion"/>
    <property type="evidence" value="ECO:0007669"/>
    <property type="project" value="TreeGrafter"/>
</dbReference>
<evidence type="ECO:0008006" key="9">
    <source>
        <dbReference type="Google" id="ProtNLM"/>
    </source>
</evidence>
<feature type="transmembrane region" description="Helical" evidence="6">
    <location>
        <begin position="83"/>
        <end position="101"/>
    </location>
</feature>
<dbReference type="STRING" id="341454.A0A4S2N2H6"/>
<evidence type="ECO:0000256" key="3">
    <source>
        <dbReference type="ARBA" id="ARBA00022692"/>
    </source>
</evidence>
<keyword evidence="5 6" id="KW-0472">Membrane</keyword>
<comment type="subcellular location">
    <subcellularLocation>
        <location evidence="1">Membrane</location>
    </subcellularLocation>
</comment>
<dbReference type="GO" id="GO:0005741">
    <property type="term" value="C:mitochondrial outer membrane"/>
    <property type="evidence" value="ECO:0007669"/>
    <property type="project" value="TreeGrafter"/>
</dbReference>
<reference evidence="7 8" key="1">
    <citation type="submission" date="2019-04" db="EMBL/GenBank/DDBJ databases">
        <title>Comparative genomics and transcriptomics to analyze fruiting body development in filamentous ascomycetes.</title>
        <authorList>
            <consortium name="DOE Joint Genome Institute"/>
            <person name="Lutkenhaus R."/>
            <person name="Traeger S."/>
            <person name="Breuer J."/>
            <person name="Kuo A."/>
            <person name="Lipzen A."/>
            <person name="Pangilinan J."/>
            <person name="Dilworth D."/>
            <person name="Sandor L."/>
            <person name="Poggeler S."/>
            <person name="Barry K."/>
            <person name="Grigoriev I.V."/>
            <person name="Nowrousian M."/>
        </authorList>
    </citation>
    <scope>NUCLEOTIDE SEQUENCE [LARGE SCALE GENOMIC DNA]</scope>
    <source>
        <strain evidence="7 8">CBS 389.68</strain>
    </source>
</reference>
<dbReference type="OrthoDB" id="3990500at2759"/>
<evidence type="ECO:0000256" key="5">
    <source>
        <dbReference type="ARBA" id="ARBA00023136"/>
    </source>
</evidence>
<evidence type="ECO:0000256" key="2">
    <source>
        <dbReference type="ARBA" id="ARBA00009160"/>
    </source>
</evidence>
<evidence type="ECO:0000256" key="6">
    <source>
        <dbReference type="SAM" id="Phobius"/>
    </source>
</evidence>
<dbReference type="InParanoid" id="A0A4S2N2H6"/>
<evidence type="ECO:0000313" key="8">
    <source>
        <dbReference type="Proteomes" id="UP000298138"/>
    </source>
</evidence>
<organism evidence="7 8">
    <name type="scientific">Ascodesmis nigricans</name>
    <dbReference type="NCBI Taxonomy" id="341454"/>
    <lineage>
        <taxon>Eukaryota</taxon>
        <taxon>Fungi</taxon>
        <taxon>Dikarya</taxon>
        <taxon>Ascomycota</taxon>
        <taxon>Pezizomycotina</taxon>
        <taxon>Pezizomycetes</taxon>
        <taxon>Pezizales</taxon>
        <taxon>Ascodesmidaceae</taxon>
        <taxon>Ascodesmis</taxon>
    </lineage>
</organism>
<keyword evidence="3 6" id="KW-0812">Transmembrane</keyword>